<organism evidence="1">
    <name type="scientific">viral metagenome</name>
    <dbReference type="NCBI Taxonomy" id="1070528"/>
    <lineage>
        <taxon>unclassified sequences</taxon>
        <taxon>metagenomes</taxon>
        <taxon>organismal metagenomes</taxon>
    </lineage>
</organism>
<reference evidence="1" key="1">
    <citation type="journal article" date="2020" name="Nature">
        <title>Giant virus diversity and host interactions through global metagenomics.</title>
        <authorList>
            <person name="Schulz F."/>
            <person name="Roux S."/>
            <person name="Paez-Espino D."/>
            <person name="Jungbluth S."/>
            <person name="Walsh D.A."/>
            <person name="Denef V.J."/>
            <person name="McMahon K.D."/>
            <person name="Konstantinidis K.T."/>
            <person name="Eloe-Fadrosh E.A."/>
            <person name="Kyrpides N.C."/>
            <person name="Woyke T."/>
        </authorList>
    </citation>
    <scope>NUCLEOTIDE SEQUENCE</scope>
    <source>
        <strain evidence="1">GVMAG-S-3300013006-138</strain>
    </source>
</reference>
<proteinExistence type="predicted"/>
<evidence type="ECO:0000313" key="1">
    <source>
        <dbReference type="EMBL" id="QHU18409.1"/>
    </source>
</evidence>
<sequence length="65" mass="7910">MSLCKKSFLERHGIIEIIYLTQPNSVDPIYKRWIQRIISIFSDLWTFEHRIENITVNLKNKIYNE</sequence>
<dbReference type="EMBL" id="MN740930">
    <property type="protein sequence ID" value="QHU18409.1"/>
    <property type="molecule type" value="Genomic_DNA"/>
</dbReference>
<protein>
    <submittedName>
        <fullName evidence="1">Uncharacterized protein</fullName>
    </submittedName>
</protein>
<dbReference type="AlphaFoldDB" id="A0A6C0KLB1"/>
<name>A0A6C0KLB1_9ZZZZ</name>
<accession>A0A6C0KLB1</accession>